<dbReference type="EMBL" id="QNRQ01000017">
    <property type="protein sequence ID" value="RBP35445.1"/>
    <property type="molecule type" value="Genomic_DNA"/>
</dbReference>
<name>A0A366H2E2_9BURK</name>
<protein>
    <submittedName>
        <fullName evidence="2">Alpha/beta hydrolase family protein</fullName>
    </submittedName>
</protein>
<dbReference type="GO" id="GO:0016020">
    <property type="term" value="C:membrane"/>
    <property type="evidence" value="ECO:0007669"/>
    <property type="project" value="TreeGrafter"/>
</dbReference>
<dbReference type="SUPFAM" id="SSF53474">
    <property type="entry name" value="alpha/beta-Hydrolases"/>
    <property type="match status" value="1"/>
</dbReference>
<sequence>MSTIPTYTPERPSKTEQIQIRSGVSYRLRYWPAPEGTEPGVPPLLLAHGWMDVGASFQRFVDSLVASREVIALDWRGFGGSSASRPSDSYWFYDYYADLDAVIDHISPNAPIDLLGHSMGGNVAMIYAGTCPQRIRRLVNVEGFGLARTLPADAPARLARWLSELKKPVSIRTFESAQEVARHLMKRSPHMEEQFAMWLAAEWAECKGDGQGLR</sequence>
<accession>A0A366H2E2</accession>
<dbReference type="AlphaFoldDB" id="A0A366H2E2"/>
<keyword evidence="3" id="KW-1185">Reference proteome</keyword>
<dbReference type="InterPro" id="IPR000073">
    <property type="entry name" value="AB_hydrolase_1"/>
</dbReference>
<comment type="caution">
    <text evidence="2">The sequence shown here is derived from an EMBL/GenBank/DDBJ whole genome shotgun (WGS) entry which is preliminary data.</text>
</comment>
<feature type="domain" description="AB hydrolase-1" evidence="1">
    <location>
        <begin position="42"/>
        <end position="154"/>
    </location>
</feature>
<dbReference type="Gene3D" id="3.40.50.1820">
    <property type="entry name" value="alpha/beta hydrolase"/>
    <property type="match status" value="1"/>
</dbReference>
<dbReference type="Proteomes" id="UP000253628">
    <property type="component" value="Unassembled WGS sequence"/>
</dbReference>
<gene>
    <name evidence="2" type="ORF">DFR37_11749</name>
</gene>
<dbReference type="RefSeq" id="WP_242341931.1">
    <property type="nucleotide sequence ID" value="NZ_JACCEU010000013.1"/>
</dbReference>
<reference evidence="2 3" key="1">
    <citation type="submission" date="2018-06" db="EMBL/GenBank/DDBJ databases">
        <title>Genomic Encyclopedia of Type Strains, Phase IV (KMG-IV): sequencing the most valuable type-strain genomes for metagenomic binning, comparative biology and taxonomic classification.</title>
        <authorList>
            <person name="Goeker M."/>
        </authorList>
    </citation>
    <scope>NUCLEOTIDE SEQUENCE [LARGE SCALE GENOMIC DNA]</scope>
    <source>
        <strain evidence="2 3">DSM 25520</strain>
    </source>
</reference>
<proteinExistence type="predicted"/>
<dbReference type="PANTHER" id="PTHR43798">
    <property type="entry name" value="MONOACYLGLYCEROL LIPASE"/>
    <property type="match status" value="1"/>
</dbReference>
<evidence type="ECO:0000313" key="2">
    <source>
        <dbReference type="EMBL" id="RBP35445.1"/>
    </source>
</evidence>
<keyword evidence="2" id="KW-0378">Hydrolase</keyword>
<dbReference type="PRINTS" id="PR00111">
    <property type="entry name" value="ABHYDROLASE"/>
</dbReference>
<dbReference type="InterPro" id="IPR029058">
    <property type="entry name" value="AB_hydrolase_fold"/>
</dbReference>
<dbReference type="GO" id="GO:0016787">
    <property type="term" value="F:hydrolase activity"/>
    <property type="evidence" value="ECO:0007669"/>
    <property type="project" value="UniProtKB-KW"/>
</dbReference>
<dbReference type="InterPro" id="IPR050266">
    <property type="entry name" value="AB_hydrolase_sf"/>
</dbReference>
<organism evidence="2 3">
    <name type="scientific">Eoetvoesiella caeni</name>
    <dbReference type="NCBI Taxonomy" id="645616"/>
    <lineage>
        <taxon>Bacteria</taxon>
        <taxon>Pseudomonadati</taxon>
        <taxon>Pseudomonadota</taxon>
        <taxon>Betaproteobacteria</taxon>
        <taxon>Burkholderiales</taxon>
        <taxon>Alcaligenaceae</taxon>
        <taxon>Eoetvoesiella</taxon>
    </lineage>
</organism>
<dbReference type="Pfam" id="PF00561">
    <property type="entry name" value="Abhydrolase_1"/>
    <property type="match status" value="1"/>
</dbReference>
<evidence type="ECO:0000313" key="3">
    <source>
        <dbReference type="Proteomes" id="UP000253628"/>
    </source>
</evidence>
<dbReference type="PANTHER" id="PTHR43798:SF33">
    <property type="entry name" value="HYDROLASE, PUTATIVE (AFU_ORTHOLOGUE AFUA_2G14860)-RELATED"/>
    <property type="match status" value="1"/>
</dbReference>
<evidence type="ECO:0000259" key="1">
    <source>
        <dbReference type="Pfam" id="PF00561"/>
    </source>
</evidence>